<sequence>MPFTHIRRPERSALSRSAGNPGANVGAGCCGSEQNRAFMGNRLRVTGARAPESGATQVGLYQS</sequence>
<proteinExistence type="predicted"/>
<evidence type="ECO:0000313" key="2">
    <source>
        <dbReference type="EMBL" id="GGJ14697.1"/>
    </source>
</evidence>
<organism evidence="2 3">
    <name type="scientific">Streptomyces lacrimifluminis</name>
    <dbReference type="NCBI Taxonomy" id="1500077"/>
    <lineage>
        <taxon>Bacteria</taxon>
        <taxon>Bacillati</taxon>
        <taxon>Actinomycetota</taxon>
        <taxon>Actinomycetes</taxon>
        <taxon>Kitasatosporales</taxon>
        <taxon>Streptomycetaceae</taxon>
        <taxon>Streptomyces</taxon>
    </lineage>
</organism>
<dbReference type="Proteomes" id="UP000625682">
    <property type="component" value="Unassembled WGS sequence"/>
</dbReference>
<dbReference type="AlphaFoldDB" id="A0A917KJB2"/>
<protein>
    <submittedName>
        <fullName evidence="2">Uncharacterized protein</fullName>
    </submittedName>
</protein>
<keyword evidence="3" id="KW-1185">Reference proteome</keyword>
<gene>
    <name evidence="2" type="ORF">GCM10012282_08730</name>
</gene>
<dbReference type="EMBL" id="BMMU01000002">
    <property type="protein sequence ID" value="GGJ14697.1"/>
    <property type="molecule type" value="Genomic_DNA"/>
</dbReference>
<reference evidence="2" key="1">
    <citation type="journal article" date="2014" name="Int. J. Syst. Evol. Microbiol.">
        <title>Complete genome sequence of Corynebacterium casei LMG S-19264T (=DSM 44701T), isolated from a smear-ripened cheese.</title>
        <authorList>
            <consortium name="US DOE Joint Genome Institute (JGI-PGF)"/>
            <person name="Walter F."/>
            <person name="Albersmeier A."/>
            <person name="Kalinowski J."/>
            <person name="Ruckert C."/>
        </authorList>
    </citation>
    <scope>NUCLEOTIDE SEQUENCE</scope>
    <source>
        <strain evidence="2">CGMCC 4.7272</strain>
    </source>
</reference>
<accession>A0A917KJB2</accession>
<name>A0A917KJB2_9ACTN</name>
<evidence type="ECO:0000256" key="1">
    <source>
        <dbReference type="SAM" id="MobiDB-lite"/>
    </source>
</evidence>
<reference evidence="2" key="2">
    <citation type="submission" date="2020-09" db="EMBL/GenBank/DDBJ databases">
        <authorList>
            <person name="Sun Q."/>
            <person name="Zhou Y."/>
        </authorList>
    </citation>
    <scope>NUCLEOTIDE SEQUENCE</scope>
    <source>
        <strain evidence="2">CGMCC 4.7272</strain>
    </source>
</reference>
<feature type="region of interest" description="Disordered" evidence="1">
    <location>
        <begin position="1"/>
        <end position="26"/>
    </location>
</feature>
<evidence type="ECO:0000313" key="3">
    <source>
        <dbReference type="Proteomes" id="UP000625682"/>
    </source>
</evidence>
<dbReference type="PROSITE" id="PS51257">
    <property type="entry name" value="PROKAR_LIPOPROTEIN"/>
    <property type="match status" value="1"/>
</dbReference>
<comment type="caution">
    <text evidence="2">The sequence shown here is derived from an EMBL/GenBank/DDBJ whole genome shotgun (WGS) entry which is preliminary data.</text>
</comment>